<keyword evidence="2" id="KW-0479">Metal-binding</keyword>
<evidence type="ECO:0000256" key="2">
    <source>
        <dbReference type="ARBA" id="ARBA00022723"/>
    </source>
</evidence>
<feature type="compositionally biased region" description="Pro residues" evidence="8">
    <location>
        <begin position="398"/>
        <end position="413"/>
    </location>
</feature>
<comment type="subcellular location">
    <subcellularLocation>
        <location evidence="1">Nucleus</location>
    </subcellularLocation>
</comment>
<keyword evidence="3" id="KW-0677">Repeat</keyword>
<dbReference type="InterPro" id="IPR039999">
    <property type="entry name" value="LYAR"/>
</dbReference>
<protein>
    <recommendedName>
        <fullName evidence="9">C2H2-type domain-containing protein</fullName>
    </recommendedName>
</protein>
<evidence type="ECO:0000256" key="8">
    <source>
        <dbReference type="SAM" id="MobiDB-lite"/>
    </source>
</evidence>
<dbReference type="PANTHER" id="PTHR13100">
    <property type="entry name" value="CELL GROWTH-REGULATING NUCLEOLAR PROTEIN LYAR"/>
    <property type="match status" value="1"/>
</dbReference>
<feature type="region of interest" description="Disordered" evidence="8">
    <location>
        <begin position="370"/>
        <end position="621"/>
    </location>
</feature>
<proteinExistence type="predicted"/>
<accession>A0ABQ0LY05</accession>
<evidence type="ECO:0000256" key="4">
    <source>
        <dbReference type="ARBA" id="ARBA00022771"/>
    </source>
</evidence>
<dbReference type="InterPro" id="IPR046522">
    <property type="entry name" value="DUF6699"/>
</dbReference>
<dbReference type="PROSITE" id="PS50157">
    <property type="entry name" value="ZINC_FINGER_C2H2_2"/>
    <property type="match status" value="1"/>
</dbReference>
<keyword evidence="4 7" id="KW-0863">Zinc-finger</keyword>
<keyword evidence="5" id="KW-0862">Zinc</keyword>
<feature type="region of interest" description="Disordered" evidence="8">
    <location>
        <begin position="1"/>
        <end position="39"/>
    </location>
</feature>
<feature type="compositionally biased region" description="Pro residues" evidence="8">
    <location>
        <begin position="19"/>
        <end position="37"/>
    </location>
</feature>
<evidence type="ECO:0000256" key="5">
    <source>
        <dbReference type="ARBA" id="ARBA00022833"/>
    </source>
</evidence>
<evidence type="ECO:0000256" key="7">
    <source>
        <dbReference type="PROSITE-ProRule" id="PRU01145"/>
    </source>
</evidence>
<dbReference type="Pfam" id="PF08790">
    <property type="entry name" value="zf-LYAR"/>
    <property type="match status" value="1"/>
</dbReference>
<dbReference type="Proteomes" id="UP000815677">
    <property type="component" value="Unassembled WGS sequence"/>
</dbReference>
<evidence type="ECO:0000313" key="11">
    <source>
        <dbReference type="Proteomes" id="UP000815677"/>
    </source>
</evidence>
<evidence type="ECO:0000256" key="3">
    <source>
        <dbReference type="ARBA" id="ARBA00022737"/>
    </source>
</evidence>
<dbReference type="Pfam" id="PF20415">
    <property type="entry name" value="DUF6699"/>
    <property type="match status" value="1"/>
</dbReference>
<dbReference type="InterPro" id="IPR013087">
    <property type="entry name" value="Znf_C2H2_type"/>
</dbReference>
<evidence type="ECO:0000256" key="6">
    <source>
        <dbReference type="ARBA" id="ARBA00023242"/>
    </source>
</evidence>
<keyword evidence="6" id="KW-0539">Nucleus</keyword>
<keyword evidence="11" id="KW-1185">Reference proteome</keyword>
<gene>
    <name evidence="10" type="ORF">MCHLO_12711</name>
</gene>
<dbReference type="SUPFAM" id="SSF57667">
    <property type="entry name" value="beta-beta-alpha zinc fingers"/>
    <property type="match status" value="2"/>
</dbReference>
<feature type="compositionally biased region" description="Basic and acidic residues" evidence="8">
    <location>
        <begin position="599"/>
        <end position="608"/>
    </location>
</feature>
<evidence type="ECO:0000259" key="9">
    <source>
        <dbReference type="PROSITE" id="PS50157"/>
    </source>
</evidence>
<feature type="compositionally biased region" description="Basic and acidic residues" evidence="8">
    <location>
        <begin position="418"/>
        <end position="459"/>
    </location>
</feature>
<reference evidence="10" key="1">
    <citation type="submission" date="2014-09" db="EMBL/GenBank/DDBJ databases">
        <title>Genome sequence of the luminous mushroom Mycena chlorophos for searching fungal bioluminescence genes.</title>
        <authorList>
            <person name="Tanaka Y."/>
            <person name="Kasuga D."/>
            <person name="Oba Y."/>
            <person name="Hase S."/>
            <person name="Sato K."/>
            <person name="Oba Y."/>
            <person name="Sakakibara Y."/>
        </authorList>
    </citation>
    <scope>NUCLEOTIDE SEQUENCE</scope>
</reference>
<dbReference type="PROSITE" id="PS51804">
    <property type="entry name" value="ZF_C2HC_LYAR"/>
    <property type="match status" value="1"/>
</dbReference>
<name>A0ABQ0LY05_MYCCL</name>
<sequence length="621" mass="67345">MNPHGWAQPGNPWAYYPQYGPPPPGAAPPVPGPPSQPQAPYGGYWGQAGWAPPTATNAGYSAKYPTLNPVLASDTTQVRYDVRRKAKSDIPGHIYAPNRGLFATSSSASHIRLISKAFPWSVEVKSGVPITVEGIWDAIHTALQQHIADSEWGIIISDKKLREAIEKAAKKRSETDADPLLKRVDWLGTQTVFKGLDKFEEFTEMRLLPGMEPWVDRLLPSAWRTYCAVSLAVHPNCIDFSFCTSLQAPDQLNSADQHSRKLFAIDRHLGFAMVSFSCHACQDTVKKPKLDSHYARCGTGFDCIDCSKSFHSPAEFRTHTSCVSEAEKYEKSVYKGVRTPGFNKYASYNNNNNSGRGGYAGSRGGRGGAFNGGGGGRWGVRSPATGGNELPLGAPNRMSPPTPVIAPSPPEKPATPELSKEDLKKAKAEKKAAKEEKKAAKAAEKEAKREKKREKKETAAEVAPPAPEPSSKKRKRDEVDDAAPPAAEKNKKDKKSKKSAAPVEDAPAPTDSAVALSSSKKRKRDDSEVVLPVEEKKEKKDKKAKAEAADVPMQVDDGGAVDDKAERKRRKKEAKAAAAAAGENGPTESDAVKGKKGKRKEDEAETKPKKSKKSKTTEVDS</sequence>
<dbReference type="EMBL" id="DF849197">
    <property type="protein sequence ID" value="GAT56000.1"/>
    <property type="molecule type" value="Genomic_DNA"/>
</dbReference>
<dbReference type="InterPro" id="IPR036236">
    <property type="entry name" value="Znf_C2H2_sf"/>
</dbReference>
<dbReference type="Gene3D" id="3.30.1490.490">
    <property type="match status" value="1"/>
</dbReference>
<evidence type="ECO:0000256" key="1">
    <source>
        <dbReference type="ARBA" id="ARBA00004123"/>
    </source>
</evidence>
<dbReference type="PANTHER" id="PTHR13100:SF10">
    <property type="entry name" value="CELL GROWTH-REGULATING NUCLEOLAR PROTEIN"/>
    <property type="match status" value="1"/>
</dbReference>
<evidence type="ECO:0000313" key="10">
    <source>
        <dbReference type="EMBL" id="GAT56000.1"/>
    </source>
</evidence>
<organism evidence="10 11">
    <name type="scientific">Mycena chlorophos</name>
    <name type="common">Agaric fungus</name>
    <name type="synonym">Agaricus chlorophos</name>
    <dbReference type="NCBI Taxonomy" id="658473"/>
    <lineage>
        <taxon>Eukaryota</taxon>
        <taxon>Fungi</taxon>
        <taxon>Dikarya</taxon>
        <taxon>Basidiomycota</taxon>
        <taxon>Agaricomycotina</taxon>
        <taxon>Agaricomycetes</taxon>
        <taxon>Agaricomycetidae</taxon>
        <taxon>Agaricales</taxon>
        <taxon>Marasmiineae</taxon>
        <taxon>Mycenaceae</taxon>
        <taxon>Mycena</taxon>
    </lineage>
</organism>
<feature type="domain" description="C2H2-type" evidence="9">
    <location>
        <begin position="301"/>
        <end position="329"/>
    </location>
</feature>
<dbReference type="InterPro" id="IPR014898">
    <property type="entry name" value="Znf_C2H2_LYAR"/>
</dbReference>